<dbReference type="Proteomes" id="UP000663844">
    <property type="component" value="Unassembled WGS sequence"/>
</dbReference>
<evidence type="ECO:0000256" key="3">
    <source>
        <dbReference type="ARBA" id="ARBA00022448"/>
    </source>
</evidence>
<feature type="compositionally biased region" description="Low complexity" evidence="6">
    <location>
        <begin position="131"/>
        <end position="141"/>
    </location>
</feature>
<evidence type="ECO:0000256" key="4">
    <source>
        <dbReference type="ARBA" id="ARBA00022824"/>
    </source>
</evidence>
<evidence type="ECO:0000313" key="9">
    <source>
        <dbReference type="Proteomes" id="UP000663844"/>
    </source>
</evidence>
<dbReference type="EMBL" id="CAJOAZ010017902">
    <property type="protein sequence ID" value="CAF4320467.1"/>
    <property type="molecule type" value="Genomic_DNA"/>
</dbReference>
<feature type="non-terminal residue" evidence="8">
    <location>
        <position position="185"/>
    </location>
</feature>
<evidence type="ECO:0000256" key="1">
    <source>
        <dbReference type="ARBA" id="ARBA00004240"/>
    </source>
</evidence>
<dbReference type="GO" id="GO:0070971">
    <property type="term" value="C:endoplasmic reticulum exit site"/>
    <property type="evidence" value="ECO:0007669"/>
    <property type="project" value="TreeGrafter"/>
</dbReference>
<protein>
    <recommendedName>
        <fullName evidence="7">Sec16 Sec23-binding domain-containing protein</fullName>
    </recommendedName>
</protein>
<sequence>ATIPNLQLTEVYEYAVRRTLTTFTPLKIYYTSKLVLHGLKREALAYCEEIGLTLIRQGNTSFIQLVDLQLFILIAEKSRAFSRNFQLDPTSYKEPTWLIELRRIIQNLLDNTFLNKTMRDDLLNSSAQVNREQNNVQQQQPPVNPPTYTDKKTSNINRQPEQIPTTAPVSYQPPITNTNTNIPNG</sequence>
<feature type="domain" description="Sec16 Sec23-binding" evidence="7">
    <location>
        <begin position="5"/>
        <end position="59"/>
    </location>
</feature>
<comment type="similarity">
    <text evidence="2">Belongs to the SEC16 family.</text>
</comment>
<dbReference type="GO" id="GO:0007030">
    <property type="term" value="P:Golgi organization"/>
    <property type="evidence" value="ECO:0007669"/>
    <property type="project" value="TreeGrafter"/>
</dbReference>
<evidence type="ECO:0000313" key="8">
    <source>
        <dbReference type="EMBL" id="CAF4320467.1"/>
    </source>
</evidence>
<keyword evidence="5" id="KW-0931">ER-Golgi transport</keyword>
<evidence type="ECO:0000259" key="7">
    <source>
        <dbReference type="Pfam" id="PF12931"/>
    </source>
</evidence>
<comment type="caution">
    <text evidence="8">The sequence shown here is derived from an EMBL/GenBank/DDBJ whole genome shotgun (WGS) entry which is preliminary data.</text>
</comment>
<dbReference type="GO" id="GO:0070973">
    <property type="term" value="P:protein localization to endoplasmic reticulum exit site"/>
    <property type="evidence" value="ECO:0007669"/>
    <property type="project" value="TreeGrafter"/>
</dbReference>
<feature type="compositionally biased region" description="Low complexity" evidence="6">
    <location>
        <begin position="173"/>
        <end position="185"/>
    </location>
</feature>
<accession>A0A820J9J3</accession>
<gene>
    <name evidence="8" type="ORF">OXD698_LOCUS47142</name>
</gene>
<keyword evidence="3" id="KW-0813">Transport</keyword>
<keyword evidence="4" id="KW-0256">Endoplasmic reticulum</keyword>
<evidence type="ECO:0000256" key="6">
    <source>
        <dbReference type="SAM" id="MobiDB-lite"/>
    </source>
</evidence>
<dbReference type="GO" id="GO:0016192">
    <property type="term" value="P:vesicle-mediated transport"/>
    <property type="evidence" value="ECO:0007669"/>
    <property type="project" value="UniProtKB-KW"/>
</dbReference>
<feature type="region of interest" description="Disordered" evidence="6">
    <location>
        <begin position="131"/>
        <end position="185"/>
    </location>
</feature>
<comment type="subcellular location">
    <subcellularLocation>
        <location evidence="1">Endoplasmic reticulum</location>
    </subcellularLocation>
</comment>
<name>A0A820J9J3_9BILA</name>
<proteinExistence type="inferred from homology"/>
<evidence type="ECO:0000256" key="5">
    <source>
        <dbReference type="ARBA" id="ARBA00022892"/>
    </source>
</evidence>
<feature type="compositionally biased region" description="Polar residues" evidence="6">
    <location>
        <begin position="154"/>
        <end position="169"/>
    </location>
</feature>
<dbReference type="GO" id="GO:0012507">
    <property type="term" value="C:ER to Golgi transport vesicle membrane"/>
    <property type="evidence" value="ECO:0007669"/>
    <property type="project" value="TreeGrafter"/>
</dbReference>
<dbReference type="InterPro" id="IPR024298">
    <property type="entry name" value="Sec16_Sec23-bd"/>
</dbReference>
<dbReference type="PANTHER" id="PTHR13402:SF6">
    <property type="entry name" value="SECRETORY 16, ISOFORM I"/>
    <property type="match status" value="1"/>
</dbReference>
<organism evidence="8 9">
    <name type="scientific">Adineta steineri</name>
    <dbReference type="NCBI Taxonomy" id="433720"/>
    <lineage>
        <taxon>Eukaryota</taxon>
        <taxon>Metazoa</taxon>
        <taxon>Spiralia</taxon>
        <taxon>Gnathifera</taxon>
        <taxon>Rotifera</taxon>
        <taxon>Eurotatoria</taxon>
        <taxon>Bdelloidea</taxon>
        <taxon>Adinetida</taxon>
        <taxon>Adinetidae</taxon>
        <taxon>Adineta</taxon>
    </lineage>
</organism>
<dbReference type="AlphaFoldDB" id="A0A820J9J3"/>
<evidence type="ECO:0000256" key="2">
    <source>
        <dbReference type="ARBA" id="ARBA00005927"/>
    </source>
</evidence>
<dbReference type="PANTHER" id="PTHR13402">
    <property type="entry name" value="RGPR-RELATED"/>
    <property type="match status" value="1"/>
</dbReference>
<feature type="non-terminal residue" evidence="8">
    <location>
        <position position="1"/>
    </location>
</feature>
<reference evidence="8" key="1">
    <citation type="submission" date="2021-02" db="EMBL/GenBank/DDBJ databases">
        <authorList>
            <person name="Nowell W R."/>
        </authorList>
    </citation>
    <scope>NUCLEOTIDE SEQUENCE</scope>
</reference>
<dbReference type="Pfam" id="PF12931">
    <property type="entry name" value="TPR_Sec16"/>
    <property type="match status" value="1"/>
</dbReference>